<evidence type="ECO:0000313" key="3">
    <source>
        <dbReference type="Proteomes" id="UP000299102"/>
    </source>
</evidence>
<dbReference type="EMBL" id="BGZK01001120">
    <property type="protein sequence ID" value="GBP71756.1"/>
    <property type="molecule type" value="Genomic_DNA"/>
</dbReference>
<gene>
    <name evidence="2" type="ORF">EVAR_58853_1</name>
</gene>
<sequence>MCTFVREYSFLNCTCNDIPLAEILPLLVAKAVSNPRIVVCVDPSPRTEVKRMRERSPLRSEKPLFNPSTRASRGNENANDLYGPVGREEGRNEKYKRISAVVVSDAPPAAGRRRHTRQEGKIPAH</sequence>
<evidence type="ECO:0000313" key="2">
    <source>
        <dbReference type="EMBL" id="GBP71756.1"/>
    </source>
</evidence>
<protein>
    <submittedName>
        <fullName evidence="2">Uncharacterized protein</fullName>
    </submittedName>
</protein>
<dbReference type="Proteomes" id="UP000299102">
    <property type="component" value="Unassembled WGS sequence"/>
</dbReference>
<accession>A0A4C1Y765</accession>
<feature type="compositionally biased region" description="Polar residues" evidence="1">
    <location>
        <begin position="66"/>
        <end position="78"/>
    </location>
</feature>
<evidence type="ECO:0000256" key="1">
    <source>
        <dbReference type="SAM" id="MobiDB-lite"/>
    </source>
</evidence>
<name>A0A4C1Y765_EUMVA</name>
<organism evidence="2 3">
    <name type="scientific">Eumeta variegata</name>
    <name type="common">Bagworm moth</name>
    <name type="synonym">Eumeta japonica</name>
    <dbReference type="NCBI Taxonomy" id="151549"/>
    <lineage>
        <taxon>Eukaryota</taxon>
        <taxon>Metazoa</taxon>
        <taxon>Ecdysozoa</taxon>
        <taxon>Arthropoda</taxon>
        <taxon>Hexapoda</taxon>
        <taxon>Insecta</taxon>
        <taxon>Pterygota</taxon>
        <taxon>Neoptera</taxon>
        <taxon>Endopterygota</taxon>
        <taxon>Lepidoptera</taxon>
        <taxon>Glossata</taxon>
        <taxon>Ditrysia</taxon>
        <taxon>Tineoidea</taxon>
        <taxon>Psychidae</taxon>
        <taxon>Oiketicinae</taxon>
        <taxon>Eumeta</taxon>
    </lineage>
</organism>
<dbReference type="AlphaFoldDB" id="A0A4C1Y765"/>
<feature type="compositionally biased region" description="Basic and acidic residues" evidence="1">
    <location>
        <begin position="86"/>
        <end position="96"/>
    </location>
</feature>
<proteinExistence type="predicted"/>
<feature type="region of interest" description="Disordered" evidence="1">
    <location>
        <begin position="48"/>
        <end position="125"/>
    </location>
</feature>
<feature type="compositionally biased region" description="Low complexity" evidence="1">
    <location>
        <begin position="99"/>
        <end position="110"/>
    </location>
</feature>
<feature type="compositionally biased region" description="Basic and acidic residues" evidence="1">
    <location>
        <begin position="48"/>
        <end position="62"/>
    </location>
</feature>
<reference evidence="2 3" key="1">
    <citation type="journal article" date="2019" name="Commun. Biol.">
        <title>The bagworm genome reveals a unique fibroin gene that provides high tensile strength.</title>
        <authorList>
            <person name="Kono N."/>
            <person name="Nakamura H."/>
            <person name="Ohtoshi R."/>
            <person name="Tomita M."/>
            <person name="Numata K."/>
            <person name="Arakawa K."/>
        </authorList>
    </citation>
    <scope>NUCLEOTIDE SEQUENCE [LARGE SCALE GENOMIC DNA]</scope>
</reference>
<comment type="caution">
    <text evidence="2">The sequence shown here is derived from an EMBL/GenBank/DDBJ whole genome shotgun (WGS) entry which is preliminary data.</text>
</comment>
<keyword evidence="3" id="KW-1185">Reference proteome</keyword>